<dbReference type="Gene3D" id="2.60.120.10">
    <property type="entry name" value="Jelly Rolls"/>
    <property type="match status" value="1"/>
</dbReference>
<dbReference type="InterPro" id="IPR018490">
    <property type="entry name" value="cNMP-bd_dom_sf"/>
</dbReference>
<dbReference type="Proteomes" id="UP000887574">
    <property type="component" value="Unplaced"/>
</dbReference>
<dbReference type="Pfam" id="PF00027">
    <property type="entry name" value="cNMP_binding"/>
    <property type="match status" value="1"/>
</dbReference>
<evidence type="ECO:0000259" key="3">
    <source>
        <dbReference type="PROSITE" id="PS50042"/>
    </source>
</evidence>
<dbReference type="SUPFAM" id="SSF51206">
    <property type="entry name" value="cAMP-binding domain-like"/>
    <property type="match status" value="1"/>
</dbReference>
<evidence type="ECO:0000256" key="1">
    <source>
        <dbReference type="SAM" id="MobiDB-lite"/>
    </source>
</evidence>
<keyword evidence="4" id="KW-1185">Reference proteome</keyword>
<evidence type="ECO:0000313" key="5">
    <source>
        <dbReference type="WBParaSite" id="jg11057"/>
    </source>
</evidence>
<feature type="region of interest" description="Disordered" evidence="1">
    <location>
        <begin position="42"/>
        <end position="71"/>
    </location>
</feature>
<dbReference type="PROSITE" id="PS50042">
    <property type="entry name" value="CNMP_BINDING_3"/>
    <property type="match status" value="1"/>
</dbReference>
<organism evidence="4 5">
    <name type="scientific">Ditylenchus dipsaci</name>
    <dbReference type="NCBI Taxonomy" id="166011"/>
    <lineage>
        <taxon>Eukaryota</taxon>
        <taxon>Metazoa</taxon>
        <taxon>Ecdysozoa</taxon>
        <taxon>Nematoda</taxon>
        <taxon>Chromadorea</taxon>
        <taxon>Rhabditida</taxon>
        <taxon>Tylenchina</taxon>
        <taxon>Tylenchomorpha</taxon>
        <taxon>Sphaerularioidea</taxon>
        <taxon>Anguinidae</taxon>
        <taxon>Anguininae</taxon>
        <taxon>Ditylenchus</taxon>
    </lineage>
</organism>
<proteinExistence type="predicted"/>
<keyword evidence="2" id="KW-1133">Transmembrane helix</keyword>
<feature type="domain" description="Cyclic nucleotide-binding" evidence="3">
    <location>
        <begin position="154"/>
        <end position="230"/>
    </location>
</feature>
<keyword evidence="2" id="KW-0812">Transmembrane</keyword>
<keyword evidence="2" id="KW-0472">Membrane</keyword>
<accession>A0A915CP12</accession>
<name>A0A915CP12_9BILA</name>
<feature type="compositionally biased region" description="Polar residues" evidence="1">
    <location>
        <begin position="60"/>
        <end position="69"/>
    </location>
</feature>
<dbReference type="InterPro" id="IPR014710">
    <property type="entry name" value="RmlC-like_jellyroll"/>
</dbReference>
<dbReference type="SMART" id="SM00100">
    <property type="entry name" value="cNMP"/>
    <property type="match status" value="1"/>
</dbReference>
<feature type="transmembrane region" description="Helical" evidence="2">
    <location>
        <begin position="12"/>
        <end position="31"/>
    </location>
</feature>
<evidence type="ECO:0000313" key="4">
    <source>
        <dbReference type="Proteomes" id="UP000887574"/>
    </source>
</evidence>
<dbReference type="InterPro" id="IPR000595">
    <property type="entry name" value="cNMP-bd_dom"/>
</dbReference>
<sequence length="321" mass="37172">MVFSFLHLNNTIFLVVLSALIAVVVIAYFLFRYFEERNNNDNTENFRRRNSLSVEEENDTVPSRATTPTEGLRRRLRRNPFKAIYSNISTSHLPHILQRRHSTVFPLQVAKAAKDFIRGRGAYKSKCRKLTEEILSNNPRSNSLNHLRYLKFLTISDLSSSNWILNREDIDVVEYDADEYIVRPGDEDDSMYVVLEGSLSVYISLPEGKECMVKRIDQGNSFFSLLSLIDILMRMPSRLKQFCFRKFQEAYEANPEVWVRPIQIIVTRLLHVTMTTLHEHLGLGEELLKSRLDEKSFDDRHRNISGHSMKLIGNSAAGRGD</sequence>
<evidence type="ECO:0000256" key="2">
    <source>
        <dbReference type="SAM" id="Phobius"/>
    </source>
</evidence>
<dbReference type="CDD" id="cd00038">
    <property type="entry name" value="CAP_ED"/>
    <property type="match status" value="1"/>
</dbReference>
<dbReference type="WBParaSite" id="jg11057">
    <property type="protein sequence ID" value="jg11057"/>
    <property type="gene ID" value="jg11057"/>
</dbReference>
<protein>
    <submittedName>
        <fullName evidence="5">Cyclic nucleotide-binding domain-containing protein</fullName>
    </submittedName>
</protein>
<dbReference type="AlphaFoldDB" id="A0A915CP12"/>
<reference evidence="5" key="1">
    <citation type="submission" date="2022-11" db="UniProtKB">
        <authorList>
            <consortium name="WormBaseParasite"/>
        </authorList>
    </citation>
    <scope>IDENTIFICATION</scope>
</reference>